<dbReference type="GO" id="GO:0019867">
    <property type="term" value="C:outer membrane"/>
    <property type="evidence" value="ECO:0007669"/>
    <property type="project" value="InterPro"/>
</dbReference>
<dbReference type="Gene3D" id="3.10.20.310">
    <property type="entry name" value="membrane protein fhac"/>
    <property type="match status" value="1"/>
</dbReference>
<sequence>MGASAFDKIDFQYAGKAPDDLRDSLEAVSLLAELRDDEQKAPPQDVLAAAQGDYTRLVEALYAQGYYGPVVRIEVDGREAATIPPFNTPSQIGTVTVTVQPGKRFKFGAAQVAPLAPASPETEGFRRGRPALATVVREAAQNGVTGWRAVGHAEAKIADQQITARHDAARLDVGVTLDPGRRYRFGDVNVTSESAVKPARIRQIAGIPRGETFDPDAVEKAAQRLRGTGTFRSVVLQEQPTAGEDLDIGIEVVDRKPRRIGAGLELSSSEGVAVSGFWLHRNILGGAERFRIEGQASQLGGTSGNKPDYSLSARFEKPAVYGADTLFFATAGISREDEPDYISDTLEFGVGVSQEFSDTLTGELGFNLSRSEVTDLYLPGDPTRTLDVFSMPTALTWDKRNVTLNPTDGFYVRADAEPFALLSGAESGDDTGLRFMLDARAYKGFGDEDKVVAAVRMQFGSLSGPDASSAPPDYLFYSGGGGTVRGQPYDSLDATYDNGVELGGRSFVGLSGELRVGVTDKIGVVGFYDTGYIGPESVYDGSGNWHAGAGLGVRYDTPVGPIRVDVAGPVSGDTSDGVQFYIGIGQAF</sequence>
<keyword evidence="6" id="KW-1185">Reference proteome</keyword>
<dbReference type="Pfam" id="PF01103">
    <property type="entry name" value="Omp85"/>
    <property type="match status" value="1"/>
</dbReference>
<gene>
    <name evidence="5" type="ORF">GGQ68_002084</name>
</gene>
<dbReference type="InterPro" id="IPR034746">
    <property type="entry name" value="POTRA"/>
</dbReference>
<dbReference type="RefSeq" id="WP_183965572.1">
    <property type="nucleotide sequence ID" value="NZ_BAABBZ010000018.1"/>
</dbReference>
<feature type="domain" description="POTRA" evidence="4">
    <location>
        <begin position="183"/>
        <end position="255"/>
    </location>
</feature>
<proteinExistence type="predicted"/>
<reference evidence="5 6" key="1">
    <citation type="submission" date="2020-08" db="EMBL/GenBank/DDBJ databases">
        <title>Genomic Encyclopedia of Type Strains, Phase IV (KMG-IV): sequencing the most valuable type-strain genomes for metagenomic binning, comparative biology and taxonomic classification.</title>
        <authorList>
            <person name="Goeker M."/>
        </authorList>
    </citation>
    <scope>NUCLEOTIDE SEQUENCE [LARGE SCALE GENOMIC DNA]</scope>
    <source>
        <strain evidence="5 6">DSM 102235</strain>
    </source>
</reference>
<dbReference type="Gene3D" id="2.40.160.50">
    <property type="entry name" value="membrane protein fhac: a member of the omp85/tpsb transporter family"/>
    <property type="match status" value="1"/>
</dbReference>
<evidence type="ECO:0000256" key="1">
    <source>
        <dbReference type="ARBA" id="ARBA00004370"/>
    </source>
</evidence>
<dbReference type="PANTHER" id="PTHR12815:SF42">
    <property type="entry name" value="BACTERIAL SURFACE ANTIGEN (D15) DOMAIN-CONTAINING PROTEIN"/>
    <property type="match status" value="1"/>
</dbReference>
<keyword evidence="3" id="KW-0472">Membrane</keyword>
<comment type="subcellular location">
    <subcellularLocation>
        <location evidence="1">Membrane</location>
    </subcellularLocation>
</comment>
<dbReference type="EMBL" id="JACIEJ010000004">
    <property type="protein sequence ID" value="MBB3985751.1"/>
    <property type="molecule type" value="Genomic_DNA"/>
</dbReference>
<dbReference type="Proteomes" id="UP000541426">
    <property type="component" value="Unassembled WGS sequence"/>
</dbReference>
<comment type="caution">
    <text evidence="5">The sequence shown here is derived from an EMBL/GenBank/DDBJ whole genome shotgun (WGS) entry which is preliminary data.</text>
</comment>
<keyword evidence="2" id="KW-1134">Transmembrane beta strand</keyword>
<dbReference type="InterPro" id="IPR000184">
    <property type="entry name" value="Bac_surfAg_D15"/>
</dbReference>
<accession>A0A7W6DQC1</accession>
<dbReference type="AlphaFoldDB" id="A0A7W6DQC1"/>
<evidence type="ECO:0000313" key="5">
    <source>
        <dbReference type="EMBL" id="MBB3985751.1"/>
    </source>
</evidence>
<organism evidence="5 6">
    <name type="scientific">Sagittula marina</name>
    <dbReference type="NCBI Taxonomy" id="943940"/>
    <lineage>
        <taxon>Bacteria</taxon>
        <taxon>Pseudomonadati</taxon>
        <taxon>Pseudomonadota</taxon>
        <taxon>Alphaproteobacteria</taxon>
        <taxon>Rhodobacterales</taxon>
        <taxon>Roseobacteraceae</taxon>
        <taxon>Sagittula</taxon>
    </lineage>
</organism>
<evidence type="ECO:0000259" key="4">
    <source>
        <dbReference type="PROSITE" id="PS51779"/>
    </source>
</evidence>
<dbReference type="PANTHER" id="PTHR12815">
    <property type="entry name" value="SORTING AND ASSEMBLY MACHINERY SAMM50 PROTEIN FAMILY MEMBER"/>
    <property type="match status" value="1"/>
</dbReference>
<protein>
    <submittedName>
        <fullName evidence="5">Translocation and assembly module TamA</fullName>
    </submittedName>
</protein>
<dbReference type="InterPro" id="IPR010827">
    <property type="entry name" value="BamA/TamA_POTRA"/>
</dbReference>
<name>A0A7W6DQC1_9RHOB</name>
<dbReference type="InterPro" id="IPR039910">
    <property type="entry name" value="D15-like"/>
</dbReference>
<evidence type="ECO:0000256" key="2">
    <source>
        <dbReference type="ARBA" id="ARBA00022452"/>
    </source>
</evidence>
<dbReference type="PROSITE" id="PS51779">
    <property type="entry name" value="POTRA"/>
    <property type="match status" value="1"/>
</dbReference>
<evidence type="ECO:0000313" key="6">
    <source>
        <dbReference type="Proteomes" id="UP000541426"/>
    </source>
</evidence>
<evidence type="ECO:0000256" key="3">
    <source>
        <dbReference type="ARBA" id="ARBA00023136"/>
    </source>
</evidence>
<keyword evidence="2" id="KW-0812">Transmembrane</keyword>
<dbReference type="Pfam" id="PF07244">
    <property type="entry name" value="POTRA"/>
    <property type="match status" value="1"/>
</dbReference>